<sequence>MAITIPTSAMAPGRARGYSRGLAGPPEAKPITRELILGHLCEPDEDLYAQDLGVRGTEESGHVNRYQDGSTLAGLELSLPELRCHLAGLVEKQQSTTDWEPEYDFNPHSNVRCLGGGMFDGVEIRSAAMAQESAMLRRIAKGLGTRTKEYEDLLAPLRDATSDEDAFSTASSYREETYDEMLQVLLAWNRSVAPIEESDEDRQELLDALEERDCLIDDAMQQHDQRTLNRPAPRLLRALHAFRPETASFQHQEVADVLIMVIANLRVARPDIDDHLKCAIFLTMMKEAMARMAFDKSYRKEKDRLHEERKAARASGYDQEADRLLEEDRQLIRQNKKDRAEEMVDKIKFGRRGLYEKVLEEMQELAVLQAAQLEAASELRQSPVVFTKIEEAMESTDGDAIAEVGYRCACDDTSIAAMLELNRKCLIRTRKFEAHDIKEPEARRRVKRERMDNPRTVDMMLQVVDDTETVRRTSRLVLGHMENLETSLETILDGASERFRTYQGGMQLIGEIDPEHAEAGETGLAGGGAEDKESKEQTDEVGGSEGRVGCDRLREQE</sequence>
<dbReference type="EMBL" id="MU006782">
    <property type="protein sequence ID" value="KAF2642168.1"/>
    <property type="molecule type" value="Genomic_DNA"/>
</dbReference>
<evidence type="ECO:0000313" key="2">
    <source>
        <dbReference type="EMBL" id="KAF2642168.1"/>
    </source>
</evidence>
<dbReference type="Proteomes" id="UP000799753">
    <property type="component" value="Unassembled WGS sequence"/>
</dbReference>
<name>A0A6A6S6V2_9PLEO</name>
<feature type="compositionally biased region" description="Basic and acidic residues" evidence="1">
    <location>
        <begin position="548"/>
        <end position="557"/>
    </location>
</feature>
<protein>
    <submittedName>
        <fullName evidence="2">Uncharacterized protein</fullName>
    </submittedName>
</protein>
<evidence type="ECO:0000313" key="3">
    <source>
        <dbReference type="Proteomes" id="UP000799753"/>
    </source>
</evidence>
<keyword evidence="3" id="KW-1185">Reference proteome</keyword>
<feature type="region of interest" description="Disordered" evidence="1">
    <location>
        <begin position="514"/>
        <end position="557"/>
    </location>
</feature>
<proteinExistence type="predicted"/>
<feature type="compositionally biased region" description="Basic and acidic residues" evidence="1">
    <location>
        <begin position="529"/>
        <end position="538"/>
    </location>
</feature>
<dbReference type="AlphaFoldDB" id="A0A6A6S6V2"/>
<feature type="region of interest" description="Disordered" evidence="1">
    <location>
        <begin position="1"/>
        <end position="26"/>
    </location>
</feature>
<organism evidence="2 3">
    <name type="scientific">Massarina eburnea CBS 473.64</name>
    <dbReference type="NCBI Taxonomy" id="1395130"/>
    <lineage>
        <taxon>Eukaryota</taxon>
        <taxon>Fungi</taxon>
        <taxon>Dikarya</taxon>
        <taxon>Ascomycota</taxon>
        <taxon>Pezizomycotina</taxon>
        <taxon>Dothideomycetes</taxon>
        <taxon>Pleosporomycetidae</taxon>
        <taxon>Pleosporales</taxon>
        <taxon>Massarineae</taxon>
        <taxon>Massarinaceae</taxon>
        <taxon>Massarina</taxon>
    </lineage>
</organism>
<accession>A0A6A6S6V2</accession>
<evidence type="ECO:0000256" key="1">
    <source>
        <dbReference type="SAM" id="MobiDB-lite"/>
    </source>
</evidence>
<reference evidence="2" key="1">
    <citation type="journal article" date="2020" name="Stud. Mycol.">
        <title>101 Dothideomycetes genomes: a test case for predicting lifestyles and emergence of pathogens.</title>
        <authorList>
            <person name="Haridas S."/>
            <person name="Albert R."/>
            <person name="Binder M."/>
            <person name="Bloem J."/>
            <person name="Labutti K."/>
            <person name="Salamov A."/>
            <person name="Andreopoulos B."/>
            <person name="Baker S."/>
            <person name="Barry K."/>
            <person name="Bills G."/>
            <person name="Bluhm B."/>
            <person name="Cannon C."/>
            <person name="Castanera R."/>
            <person name="Culley D."/>
            <person name="Daum C."/>
            <person name="Ezra D."/>
            <person name="Gonzalez J."/>
            <person name="Henrissat B."/>
            <person name="Kuo A."/>
            <person name="Liang C."/>
            <person name="Lipzen A."/>
            <person name="Lutzoni F."/>
            <person name="Magnuson J."/>
            <person name="Mondo S."/>
            <person name="Nolan M."/>
            <person name="Ohm R."/>
            <person name="Pangilinan J."/>
            <person name="Park H.-J."/>
            <person name="Ramirez L."/>
            <person name="Alfaro M."/>
            <person name="Sun H."/>
            <person name="Tritt A."/>
            <person name="Yoshinaga Y."/>
            <person name="Zwiers L.-H."/>
            <person name="Turgeon B."/>
            <person name="Goodwin S."/>
            <person name="Spatafora J."/>
            <person name="Crous P."/>
            <person name="Grigoriev I."/>
        </authorList>
    </citation>
    <scope>NUCLEOTIDE SEQUENCE</scope>
    <source>
        <strain evidence="2">CBS 473.64</strain>
    </source>
</reference>
<gene>
    <name evidence="2" type="ORF">P280DRAFT_517155</name>
</gene>
<dbReference type="OrthoDB" id="3800294at2759"/>